<gene>
    <name evidence="1" type="ORF">TPHV1_50041</name>
</gene>
<dbReference type="AlphaFoldDB" id="A0A0B7H1D7"/>
<organism evidence="1 2">
    <name type="scientific">Treponema phagedenis</name>
    <dbReference type="NCBI Taxonomy" id="162"/>
    <lineage>
        <taxon>Bacteria</taxon>
        <taxon>Pseudomonadati</taxon>
        <taxon>Spirochaetota</taxon>
        <taxon>Spirochaetia</taxon>
        <taxon>Spirochaetales</taxon>
        <taxon>Treponemataceae</taxon>
        <taxon>Treponema</taxon>
    </lineage>
</organism>
<proteinExistence type="predicted"/>
<dbReference type="Proteomes" id="UP000042527">
    <property type="component" value="Unassembled WGS sequence"/>
</dbReference>
<evidence type="ECO:0000313" key="1">
    <source>
        <dbReference type="EMBL" id="CEM62781.1"/>
    </source>
</evidence>
<keyword evidence="2" id="KW-1185">Reference proteome</keyword>
<name>A0A0B7H1D7_TREPH</name>
<sequence length="45" mass="4847">MEPRASVPVLNVMFAIPVYSSCEQFTIGMQNPHAPVNALICIIGS</sequence>
<dbReference type="EMBL" id="CDNC01000045">
    <property type="protein sequence ID" value="CEM62781.1"/>
    <property type="molecule type" value="Genomic_DNA"/>
</dbReference>
<reference evidence="2" key="1">
    <citation type="submission" date="2015-01" db="EMBL/GenBank/DDBJ databases">
        <authorList>
            <person name="Manzoor Shahid"/>
            <person name="Zubair Saima"/>
        </authorList>
    </citation>
    <scope>NUCLEOTIDE SEQUENCE [LARGE SCALE GENOMIC DNA]</scope>
    <source>
        <strain evidence="2">V1</strain>
    </source>
</reference>
<protein>
    <submittedName>
        <fullName evidence="1">Uncharacterized protein</fullName>
    </submittedName>
</protein>
<evidence type="ECO:0000313" key="2">
    <source>
        <dbReference type="Proteomes" id="UP000042527"/>
    </source>
</evidence>
<accession>A0A0B7H1D7</accession>